<feature type="transmembrane region" description="Helical" evidence="1">
    <location>
        <begin position="12"/>
        <end position="37"/>
    </location>
</feature>
<keyword evidence="3" id="KW-1185">Reference proteome</keyword>
<protein>
    <recommendedName>
        <fullName evidence="4">Alpha/beta hydrolase</fullName>
    </recommendedName>
</protein>
<accession>A0A939MN51</accession>
<keyword evidence="1" id="KW-1133">Transmembrane helix</keyword>
<organism evidence="2 3">
    <name type="scientific">Leucobacter weissii</name>
    <dbReference type="NCBI Taxonomy" id="1983706"/>
    <lineage>
        <taxon>Bacteria</taxon>
        <taxon>Bacillati</taxon>
        <taxon>Actinomycetota</taxon>
        <taxon>Actinomycetes</taxon>
        <taxon>Micrococcales</taxon>
        <taxon>Microbacteriaceae</taxon>
        <taxon>Leucobacter</taxon>
    </lineage>
</organism>
<reference evidence="2" key="1">
    <citation type="submission" date="2021-03" db="EMBL/GenBank/DDBJ databases">
        <title>Leucobacter chromiisoli sp. nov., isolated from chromium-containing soil of chemical plant.</title>
        <authorList>
            <person name="Xu Z."/>
        </authorList>
    </citation>
    <scope>NUCLEOTIDE SEQUENCE</scope>
    <source>
        <strain evidence="2">S27</strain>
    </source>
</reference>
<sequence>MTVRRYRSGRIARTPVVIAGAAAGTVGAAIGLSAHFARRVLTPARLPEARTIVRAVDSDADGRGRIWLRGPDAALPGKYSFIFDDGSSHARLGAALEQVVRGRDRLVAREVLAVDRGSLRPGARGRVTGWWYTDPAELGFETRRVGLRLEGGPSWAWIVSPPADRALDGRWAIHVHGRGALPEETLRGVAPFARAGITSLILAYRNDPGAPRGLRGRYGLGLAESRDVDAALAWVREQGATSVTLAGWSMGGTACLIAAARGPQHGLVDGLVLDSPAVDWSGLLDRQARLSRVPTGVARLAGALMQLGIVRGAVPGRRSTDIASLSPERFAAELRVPVLIHASPGDTFVPWEGARRLAELKPESVRLRQGAGEHVKLWNVDPGSWERATETFVRGLTEGERTP</sequence>
<keyword evidence="1" id="KW-0812">Transmembrane</keyword>
<gene>
    <name evidence="2" type="ORF">J4H92_07860</name>
</gene>
<evidence type="ECO:0008006" key="4">
    <source>
        <dbReference type="Google" id="ProtNLM"/>
    </source>
</evidence>
<dbReference type="EMBL" id="JAGDYM010000009">
    <property type="protein sequence ID" value="MBO1901862.1"/>
    <property type="molecule type" value="Genomic_DNA"/>
</dbReference>
<name>A0A939MN51_9MICO</name>
<keyword evidence="1" id="KW-0472">Membrane</keyword>
<dbReference type="PANTHER" id="PTHR43358:SF4">
    <property type="entry name" value="ALPHA_BETA HYDROLASE FOLD-1 DOMAIN-CONTAINING PROTEIN"/>
    <property type="match status" value="1"/>
</dbReference>
<dbReference type="InterPro" id="IPR052920">
    <property type="entry name" value="DNA-binding_regulatory"/>
</dbReference>
<evidence type="ECO:0000256" key="1">
    <source>
        <dbReference type="SAM" id="Phobius"/>
    </source>
</evidence>
<dbReference type="Proteomes" id="UP000664382">
    <property type="component" value="Unassembled WGS sequence"/>
</dbReference>
<dbReference type="AlphaFoldDB" id="A0A939MN51"/>
<evidence type="ECO:0000313" key="3">
    <source>
        <dbReference type="Proteomes" id="UP000664382"/>
    </source>
</evidence>
<evidence type="ECO:0000313" key="2">
    <source>
        <dbReference type="EMBL" id="MBO1901862.1"/>
    </source>
</evidence>
<comment type="caution">
    <text evidence="2">The sequence shown here is derived from an EMBL/GenBank/DDBJ whole genome shotgun (WGS) entry which is preliminary data.</text>
</comment>
<proteinExistence type="predicted"/>
<dbReference type="PANTHER" id="PTHR43358">
    <property type="entry name" value="ALPHA/BETA-HYDROLASE"/>
    <property type="match status" value="1"/>
</dbReference>
<dbReference type="Gene3D" id="3.40.50.1820">
    <property type="entry name" value="alpha/beta hydrolase"/>
    <property type="match status" value="1"/>
</dbReference>
<dbReference type="SUPFAM" id="SSF53474">
    <property type="entry name" value="alpha/beta-Hydrolases"/>
    <property type="match status" value="1"/>
</dbReference>
<dbReference type="InterPro" id="IPR029058">
    <property type="entry name" value="AB_hydrolase_fold"/>
</dbReference>
<dbReference type="RefSeq" id="WP_208097628.1">
    <property type="nucleotide sequence ID" value="NZ_JAGDYM010000009.1"/>
</dbReference>